<organism evidence="3 4">
    <name type="scientific">Athelia psychrophila</name>
    <dbReference type="NCBI Taxonomy" id="1759441"/>
    <lineage>
        <taxon>Eukaryota</taxon>
        <taxon>Fungi</taxon>
        <taxon>Dikarya</taxon>
        <taxon>Basidiomycota</taxon>
        <taxon>Agaricomycotina</taxon>
        <taxon>Agaricomycetes</taxon>
        <taxon>Agaricomycetidae</taxon>
        <taxon>Atheliales</taxon>
        <taxon>Atheliaceae</taxon>
        <taxon>Athelia</taxon>
    </lineage>
</organism>
<reference evidence="3 4" key="1">
    <citation type="journal article" date="2016" name="Mol. Biol. Evol.">
        <title>Comparative Genomics of Early-Diverging Mushroom-Forming Fungi Provides Insights into the Origins of Lignocellulose Decay Capabilities.</title>
        <authorList>
            <person name="Nagy L.G."/>
            <person name="Riley R."/>
            <person name="Tritt A."/>
            <person name="Adam C."/>
            <person name="Daum C."/>
            <person name="Floudas D."/>
            <person name="Sun H."/>
            <person name="Yadav J.S."/>
            <person name="Pangilinan J."/>
            <person name="Larsson K.H."/>
            <person name="Matsuura K."/>
            <person name="Barry K."/>
            <person name="Labutti K."/>
            <person name="Kuo R."/>
            <person name="Ohm R.A."/>
            <person name="Bhattacharya S.S."/>
            <person name="Shirouzu T."/>
            <person name="Yoshinaga Y."/>
            <person name="Martin F.M."/>
            <person name="Grigoriev I.V."/>
            <person name="Hibbett D.S."/>
        </authorList>
    </citation>
    <scope>NUCLEOTIDE SEQUENCE [LARGE SCALE GENOMIC DNA]</scope>
    <source>
        <strain evidence="3 4">CBS 109695</strain>
    </source>
</reference>
<feature type="transmembrane region" description="Helical" evidence="2">
    <location>
        <begin position="25"/>
        <end position="43"/>
    </location>
</feature>
<sequence length="132" mass="14800">MDVDSESDILGGPSLEIGPSGGNGWLFNTTVVALVCGLGWLAWHGRARYLQMTEIRYKKAMRRRHGIPDEDQRPFNVAYAAAMRARGREDEGSSAPGGSDKRLRNALAEGQEGLRQRFSDVGQWLRFRRDHL</sequence>
<evidence type="ECO:0000256" key="1">
    <source>
        <dbReference type="SAM" id="MobiDB-lite"/>
    </source>
</evidence>
<evidence type="ECO:0000256" key="2">
    <source>
        <dbReference type="SAM" id="Phobius"/>
    </source>
</evidence>
<keyword evidence="4" id="KW-1185">Reference proteome</keyword>
<evidence type="ECO:0000313" key="4">
    <source>
        <dbReference type="Proteomes" id="UP000076532"/>
    </source>
</evidence>
<dbReference type="Proteomes" id="UP000076532">
    <property type="component" value="Unassembled WGS sequence"/>
</dbReference>
<keyword evidence="2" id="KW-0812">Transmembrane</keyword>
<name>A0A167X1X3_9AGAM</name>
<dbReference type="EMBL" id="KV417775">
    <property type="protein sequence ID" value="KZP06736.1"/>
    <property type="molecule type" value="Genomic_DNA"/>
</dbReference>
<feature type="region of interest" description="Disordered" evidence="1">
    <location>
        <begin position="84"/>
        <end position="106"/>
    </location>
</feature>
<accession>A0A167X1X3</accession>
<keyword evidence="2" id="KW-0472">Membrane</keyword>
<dbReference type="OrthoDB" id="9451547at2759"/>
<proteinExistence type="predicted"/>
<protein>
    <recommendedName>
        <fullName evidence="5">Transmembrane protein</fullName>
    </recommendedName>
</protein>
<evidence type="ECO:0000313" key="3">
    <source>
        <dbReference type="EMBL" id="KZP06736.1"/>
    </source>
</evidence>
<keyword evidence="2" id="KW-1133">Transmembrane helix</keyword>
<dbReference type="STRING" id="436010.A0A167X1X3"/>
<dbReference type="AlphaFoldDB" id="A0A167X1X3"/>
<gene>
    <name evidence="3" type="ORF">FIBSPDRAFT_303800</name>
</gene>
<evidence type="ECO:0008006" key="5">
    <source>
        <dbReference type="Google" id="ProtNLM"/>
    </source>
</evidence>